<reference evidence="2 3" key="1">
    <citation type="submission" date="2024-10" db="EMBL/GenBank/DDBJ databases">
        <title>Updated reference genomes for cyclostephanoid diatoms.</title>
        <authorList>
            <person name="Roberts W.R."/>
            <person name="Alverson A.J."/>
        </authorList>
    </citation>
    <scope>NUCLEOTIDE SEQUENCE [LARGE SCALE GENOMIC DNA]</scope>
    <source>
        <strain evidence="2 3">AJA010-31</strain>
    </source>
</reference>
<evidence type="ECO:0000256" key="1">
    <source>
        <dbReference type="SAM" id="MobiDB-lite"/>
    </source>
</evidence>
<evidence type="ECO:0000313" key="3">
    <source>
        <dbReference type="Proteomes" id="UP001530400"/>
    </source>
</evidence>
<keyword evidence="3" id="KW-1185">Reference proteome</keyword>
<organism evidence="2 3">
    <name type="scientific">Cyclotella atomus</name>
    <dbReference type="NCBI Taxonomy" id="382360"/>
    <lineage>
        <taxon>Eukaryota</taxon>
        <taxon>Sar</taxon>
        <taxon>Stramenopiles</taxon>
        <taxon>Ochrophyta</taxon>
        <taxon>Bacillariophyta</taxon>
        <taxon>Coscinodiscophyceae</taxon>
        <taxon>Thalassiosirophycidae</taxon>
        <taxon>Stephanodiscales</taxon>
        <taxon>Stephanodiscaceae</taxon>
        <taxon>Cyclotella</taxon>
    </lineage>
</organism>
<dbReference type="AlphaFoldDB" id="A0ABD3NDH3"/>
<name>A0ABD3NDH3_9STRA</name>
<comment type="caution">
    <text evidence="2">The sequence shown here is derived from an EMBL/GenBank/DDBJ whole genome shotgun (WGS) entry which is preliminary data.</text>
</comment>
<proteinExistence type="predicted"/>
<dbReference type="Proteomes" id="UP001530400">
    <property type="component" value="Unassembled WGS sequence"/>
</dbReference>
<feature type="region of interest" description="Disordered" evidence="1">
    <location>
        <begin position="25"/>
        <end position="48"/>
    </location>
</feature>
<feature type="compositionally biased region" description="Polar residues" evidence="1">
    <location>
        <begin position="25"/>
        <end position="37"/>
    </location>
</feature>
<sequence length="115" mass="12681">MSKGIQSGHTNEVVGSAITGRIAFDSTSAHQQRNTGARNAFKPGLPLVRDHDSSPFVAICQTNEPKRKKAHPPGEGASRKFMVDDAALRKNKENDLARAKSFQRYTRRVYGEGEK</sequence>
<protein>
    <submittedName>
        <fullName evidence="2">Uncharacterized protein</fullName>
    </submittedName>
</protein>
<evidence type="ECO:0000313" key="2">
    <source>
        <dbReference type="EMBL" id="KAL3772762.1"/>
    </source>
</evidence>
<gene>
    <name evidence="2" type="ORF">ACHAWO_004124</name>
</gene>
<dbReference type="EMBL" id="JALLPJ020001261">
    <property type="protein sequence ID" value="KAL3772762.1"/>
    <property type="molecule type" value="Genomic_DNA"/>
</dbReference>
<accession>A0ABD3NDH3</accession>